<sequence>MATMYVESCTEKTKLSTIIEDGIRNLNLEEPAENLQRHIRDQIDNKADGMTLWAELMFVVLSKQKNEDDIRDLLTSTLNGQEVQELNLILAWLTCATRPLNLSELQAVLLWSSKTGSRALALAHRLGEELTFLFELIRDDGLSTRSLRREKLQSRRQATLGRFNFIPEATLVTFAHETIGEYFRRGRGKASIRKNLQAIGVDAFEAQCTILRTCLGIFVNPGMNEKLHAAQTLRSYAVDSWPYHLHEALSRSEGKLPIEGTDILRALYRFLSDDRILSSWCCDATWPTFSLDTAIDISRWAERTEGIEKSCPEDGIEGWIQLCKKKPVEVFLPAAEVYAIEGLHKDDWIPVNAVENLAQIRALVTNEATLDRCTQPLSLSVIFDAVKWAGLEETPTWHRKLAVCLRNCGHINEAMDNFEIALAQDPSLVLARSGLAILYQRKAHREQAIELELVNASTLSEQYQVSKDKGSKLLKDLCESYEFIARNFQALDDSGNALYFWRKAFDTGEINNVWLCRYLHLLAISPKDDRWTDIIYLLKETEKRQGPDNANYLTHCILKNPESGDCVAPKGYVPNFFAIIATAAKHTMSTKWLEDAYEGAIRASKSHVTAILLKCCLIRLLKYFANQWSKAEPLIEEIADIAILAANSRIEKLDLCKLDIAQDFGLICVRKSLDGRLSPHRVGHYHRKLSKFYNSGVETLHSNYRAIFEENARVHLVLMQRLVDADEDAMDTARPYVSARLSSAAATGSMALVIILLALDRDEDAIAISASHASRASTIGTSAPHIGMLVSPDSSLEAASRGDNQPAPRSVQQGDYQSPPQGFYQSPPQGFYQSSPQGYYQSPSQGHYQSPSQGQYQWPSQGPSQSPSVGYSPTSPVNYQPTSGMGYSLAPSGDHQVFQGYSGPAAHHSFTLQNVPQPGQWQETRADNANPYPTQQAAGTPGFELPTGWKKVPGTDGGQGYYEGPDGTKSQSYPSPEMVTMVAQTIRATRHDARRKGKYTCAYCNLVRESVNMHKNPFAH</sequence>
<feature type="compositionally biased region" description="Polar residues" evidence="1">
    <location>
        <begin position="810"/>
        <end position="828"/>
    </location>
</feature>
<dbReference type="InterPro" id="IPR011990">
    <property type="entry name" value="TPR-like_helical_dom_sf"/>
</dbReference>
<accession>A0A6A6SVY7</accession>
<dbReference type="PANTHER" id="PTHR10039">
    <property type="entry name" value="AMELOGENIN"/>
    <property type="match status" value="1"/>
</dbReference>
<dbReference type="EMBL" id="MU004418">
    <property type="protein sequence ID" value="KAF2651762.1"/>
    <property type="molecule type" value="Genomic_DNA"/>
</dbReference>
<proteinExistence type="predicted"/>
<dbReference type="SUPFAM" id="SSF48452">
    <property type="entry name" value="TPR-like"/>
    <property type="match status" value="1"/>
</dbReference>
<evidence type="ECO:0000313" key="3">
    <source>
        <dbReference type="Proteomes" id="UP000799324"/>
    </source>
</evidence>
<dbReference type="Gene3D" id="1.25.40.10">
    <property type="entry name" value="Tetratricopeptide repeat domain"/>
    <property type="match status" value="1"/>
</dbReference>
<gene>
    <name evidence="2" type="ORF">K491DRAFT_781634</name>
</gene>
<dbReference type="AlphaFoldDB" id="A0A6A6SVY7"/>
<evidence type="ECO:0000313" key="2">
    <source>
        <dbReference type="EMBL" id="KAF2651762.1"/>
    </source>
</evidence>
<reference evidence="2" key="1">
    <citation type="journal article" date="2020" name="Stud. Mycol.">
        <title>101 Dothideomycetes genomes: a test case for predicting lifestyles and emergence of pathogens.</title>
        <authorList>
            <person name="Haridas S."/>
            <person name="Albert R."/>
            <person name="Binder M."/>
            <person name="Bloem J."/>
            <person name="Labutti K."/>
            <person name="Salamov A."/>
            <person name="Andreopoulos B."/>
            <person name="Baker S."/>
            <person name="Barry K."/>
            <person name="Bills G."/>
            <person name="Bluhm B."/>
            <person name="Cannon C."/>
            <person name="Castanera R."/>
            <person name="Culley D."/>
            <person name="Daum C."/>
            <person name="Ezra D."/>
            <person name="Gonzalez J."/>
            <person name="Henrissat B."/>
            <person name="Kuo A."/>
            <person name="Liang C."/>
            <person name="Lipzen A."/>
            <person name="Lutzoni F."/>
            <person name="Magnuson J."/>
            <person name="Mondo S."/>
            <person name="Nolan M."/>
            <person name="Ohm R."/>
            <person name="Pangilinan J."/>
            <person name="Park H.-J."/>
            <person name="Ramirez L."/>
            <person name="Alfaro M."/>
            <person name="Sun H."/>
            <person name="Tritt A."/>
            <person name="Yoshinaga Y."/>
            <person name="Zwiers L.-H."/>
            <person name="Turgeon B."/>
            <person name="Goodwin S."/>
            <person name="Spatafora J."/>
            <person name="Crous P."/>
            <person name="Grigoriev I."/>
        </authorList>
    </citation>
    <scope>NUCLEOTIDE SEQUENCE</scope>
    <source>
        <strain evidence="2">CBS 122681</strain>
    </source>
</reference>
<feature type="region of interest" description="Disordered" evidence="1">
    <location>
        <begin position="794"/>
        <end position="877"/>
    </location>
</feature>
<evidence type="ECO:0008006" key="4">
    <source>
        <dbReference type="Google" id="ProtNLM"/>
    </source>
</evidence>
<dbReference type="PANTHER" id="PTHR10039:SF15">
    <property type="entry name" value="NACHT DOMAIN-CONTAINING PROTEIN"/>
    <property type="match status" value="1"/>
</dbReference>
<name>A0A6A6SVY7_9PLEO</name>
<dbReference type="Proteomes" id="UP000799324">
    <property type="component" value="Unassembled WGS sequence"/>
</dbReference>
<organism evidence="2 3">
    <name type="scientific">Lophiostoma macrostomum CBS 122681</name>
    <dbReference type="NCBI Taxonomy" id="1314788"/>
    <lineage>
        <taxon>Eukaryota</taxon>
        <taxon>Fungi</taxon>
        <taxon>Dikarya</taxon>
        <taxon>Ascomycota</taxon>
        <taxon>Pezizomycotina</taxon>
        <taxon>Dothideomycetes</taxon>
        <taxon>Pleosporomycetidae</taxon>
        <taxon>Pleosporales</taxon>
        <taxon>Lophiostomataceae</taxon>
        <taxon>Lophiostoma</taxon>
    </lineage>
</organism>
<keyword evidence="3" id="KW-1185">Reference proteome</keyword>
<protein>
    <recommendedName>
        <fullName evidence="4">TPR-like protein</fullName>
    </recommendedName>
</protein>
<dbReference type="OrthoDB" id="448455at2759"/>
<evidence type="ECO:0000256" key="1">
    <source>
        <dbReference type="SAM" id="MobiDB-lite"/>
    </source>
</evidence>
<feature type="compositionally biased region" description="Low complexity" evidence="1">
    <location>
        <begin position="832"/>
        <end position="873"/>
    </location>
</feature>